<dbReference type="InterPro" id="IPR006027">
    <property type="entry name" value="NusB_RsmB_TIM44"/>
</dbReference>
<dbReference type="HAMAP" id="MF_00073">
    <property type="entry name" value="NusB"/>
    <property type="match status" value="1"/>
</dbReference>
<dbReference type="Pfam" id="PF01029">
    <property type="entry name" value="NusB"/>
    <property type="match status" value="1"/>
</dbReference>
<organism evidence="8 9">
    <name type="scientific">Methylacidimicrobium cyclopophantes</name>
    <dbReference type="NCBI Taxonomy" id="1041766"/>
    <lineage>
        <taxon>Bacteria</taxon>
        <taxon>Pseudomonadati</taxon>
        <taxon>Verrucomicrobiota</taxon>
        <taxon>Methylacidimicrobium</taxon>
    </lineage>
</organism>
<comment type="caution">
    <text evidence="8">The sequence shown here is derived from an EMBL/GenBank/DDBJ whole genome shotgun (WGS) entry which is preliminary data.</text>
</comment>
<evidence type="ECO:0000256" key="4">
    <source>
        <dbReference type="ARBA" id="ARBA00023015"/>
    </source>
</evidence>
<reference evidence="8" key="1">
    <citation type="submission" date="2019-09" db="EMBL/GenBank/DDBJ databases">
        <authorList>
            <person name="Cremers G."/>
        </authorList>
    </citation>
    <scope>NUCLEOTIDE SEQUENCE [LARGE SCALE GENOMIC DNA]</scope>
    <source>
        <strain evidence="8">3B</strain>
    </source>
</reference>
<dbReference type="Proteomes" id="UP000381693">
    <property type="component" value="Unassembled WGS sequence"/>
</dbReference>
<dbReference type="SUPFAM" id="SSF48013">
    <property type="entry name" value="NusB-like"/>
    <property type="match status" value="1"/>
</dbReference>
<dbReference type="InterPro" id="IPR035926">
    <property type="entry name" value="NusB-like_sf"/>
</dbReference>
<feature type="domain" description="NusB/RsmB/TIM44" evidence="7">
    <location>
        <begin position="7"/>
        <end position="132"/>
    </location>
</feature>
<evidence type="ECO:0000256" key="3">
    <source>
        <dbReference type="ARBA" id="ARBA00022884"/>
    </source>
</evidence>
<name>A0A5E6MCT9_9BACT</name>
<dbReference type="PANTHER" id="PTHR11078">
    <property type="entry name" value="N UTILIZATION SUBSTANCE PROTEIN B-RELATED"/>
    <property type="match status" value="1"/>
</dbReference>
<protein>
    <recommendedName>
        <fullName evidence="6">Transcription antitermination protein NusB</fullName>
    </recommendedName>
    <alternativeName>
        <fullName evidence="6">Antitermination factor NusB</fullName>
    </alternativeName>
</protein>
<dbReference type="PANTHER" id="PTHR11078:SF3">
    <property type="entry name" value="ANTITERMINATION NUSB DOMAIN-CONTAINING PROTEIN"/>
    <property type="match status" value="1"/>
</dbReference>
<dbReference type="EMBL" id="CABFUZ020000125">
    <property type="protein sequence ID" value="VVM06750.1"/>
    <property type="molecule type" value="Genomic_DNA"/>
</dbReference>
<sequence>MSPRRMARVRAVQFLYQWGMRQQPPSRKSLEEFWALSPASGAVRQFAEELILGTIDHVAALDARIEEYVENWQIERLAAVDRAILRVALYELFYRAEIPPIVSVNEAVEVAKQLSSEESGRFVNGVLDRALRDVNRPLRAVQEGGEG</sequence>
<evidence type="ECO:0000256" key="1">
    <source>
        <dbReference type="ARBA" id="ARBA00005952"/>
    </source>
</evidence>
<dbReference type="Gene3D" id="1.10.940.10">
    <property type="entry name" value="NusB-like"/>
    <property type="match status" value="1"/>
</dbReference>
<accession>A0A5E6MCT9</accession>
<dbReference type="InterPro" id="IPR011605">
    <property type="entry name" value="NusB_fam"/>
</dbReference>
<proteinExistence type="inferred from homology"/>
<evidence type="ECO:0000313" key="9">
    <source>
        <dbReference type="Proteomes" id="UP000381693"/>
    </source>
</evidence>
<dbReference type="GO" id="GO:0006353">
    <property type="term" value="P:DNA-templated transcription termination"/>
    <property type="evidence" value="ECO:0007669"/>
    <property type="project" value="UniProtKB-UniRule"/>
</dbReference>
<evidence type="ECO:0000313" key="8">
    <source>
        <dbReference type="EMBL" id="VVM06750.1"/>
    </source>
</evidence>
<dbReference type="GO" id="GO:0031564">
    <property type="term" value="P:transcription antitermination"/>
    <property type="evidence" value="ECO:0007669"/>
    <property type="project" value="UniProtKB-KW"/>
</dbReference>
<evidence type="ECO:0000256" key="6">
    <source>
        <dbReference type="HAMAP-Rule" id="MF_00073"/>
    </source>
</evidence>
<comment type="function">
    <text evidence="6">Involved in transcription antitermination. Required for transcription of ribosomal RNA (rRNA) genes. Binds specifically to the boxA antiterminator sequence of the ribosomal RNA (rrn) operons.</text>
</comment>
<keyword evidence="5 6" id="KW-0804">Transcription</keyword>
<comment type="similarity">
    <text evidence="1 6">Belongs to the NusB family.</text>
</comment>
<evidence type="ECO:0000256" key="2">
    <source>
        <dbReference type="ARBA" id="ARBA00022814"/>
    </source>
</evidence>
<keyword evidence="9" id="KW-1185">Reference proteome</keyword>
<gene>
    <name evidence="6 8" type="primary">nusB</name>
    <name evidence="8" type="ORF">MAMC_01226</name>
</gene>
<keyword evidence="2 6" id="KW-0889">Transcription antitermination</keyword>
<evidence type="ECO:0000259" key="7">
    <source>
        <dbReference type="Pfam" id="PF01029"/>
    </source>
</evidence>
<dbReference type="GO" id="GO:0003723">
    <property type="term" value="F:RNA binding"/>
    <property type="evidence" value="ECO:0007669"/>
    <property type="project" value="UniProtKB-UniRule"/>
</dbReference>
<keyword evidence="4 6" id="KW-0805">Transcription regulation</keyword>
<dbReference type="NCBIfam" id="TIGR01951">
    <property type="entry name" value="nusB"/>
    <property type="match status" value="1"/>
</dbReference>
<dbReference type="AlphaFoldDB" id="A0A5E6MCT9"/>
<dbReference type="GO" id="GO:0005829">
    <property type="term" value="C:cytosol"/>
    <property type="evidence" value="ECO:0007669"/>
    <property type="project" value="TreeGrafter"/>
</dbReference>
<keyword evidence="3 6" id="KW-0694">RNA-binding</keyword>
<evidence type="ECO:0000256" key="5">
    <source>
        <dbReference type="ARBA" id="ARBA00023163"/>
    </source>
</evidence>